<keyword evidence="2" id="KW-1185">Reference proteome</keyword>
<gene>
    <name evidence="1" type="ORF">DFH07DRAFT_770638</name>
</gene>
<accession>A0AAD7JJB5</accession>
<proteinExistence type="predicted"/>
<dbReference type="AlphaFoldDB" id="A0AAD7JJB5"/>
<evidence type="ECO:0000313" key="2">
    <source>
        <dbReference type="Proteomes" id="UP001215280"/>
    </source>
</evidence>
<comment type="caution">
    <text evidence="1">The sequence shown here is derived from an EMBL/GenBank/DDBJ whole genome shotgun (WGS) entry which is preliminary data.</text>
</comment>
<dbReference type="Proteomes" id="UP001215280">
    <property type="component" value="Unassembled WGS sequence"/>
</dbReference>
<name>A0AAD7JJB5_9AGAR</name>
<dbReference type="EMBL" id="JARJLG010000039">
    <property type="protein sequence ID" value="KAJ7763983.1"/>
    <property type="molecule type" value="Genomic_DNA"/>
</dbReference>
<organism evidence="1 2">
    <name type="scientific">Mycena maculata</name>
    <dbReference type="NCBI Taxonomy" id="230809"/>
    <lineage>
        <taxon>Eukaryota</taxon>
        <taxon>Fungi</taxon>
        <taxon>Dikarya</taxon>
        <taxon>Basidiomycota</taxon>
        <taxon>Agaricomycotina</taxon>
        <taxon>Agaricomycetes</taxon>
        <taxon>Agaricomycetidae</taxon>
        <taxon>Agaricales</taxon>
        <taxon>Marasmiineae</taxon>
        <taxon>Mycenaceae</taxon>
        <taxon>Mycena</taxon>
    </lineage>
</organism>
<sequence>MWKKTIRSPSETINMIPIVLTAWIPRRASYAIGFRRNAPSHRMNESGGIPGVLVYFLDPESRDETSDLIHNTYVVSQCPATRFHKPEADFPGFPTQAELSAERWLVDWFWAFLRTGMAKMGKATPQEVMDMVRDPALAAPGIEATHGCAVCETRAGPALADFGGYPEVEGGLGSTAVIAFRVDGWITHPLTRGMQWMSAPLAQHFGEQYSLVLSIYDCDGSTEISSSTSLADAIALFRAFSSLALMLQWRLAGDHCQTSTRNIQENKAPSLASTCYKRTQICDHILAFPNPTFLIQSGLQKAHAKTGFPSAIRRLYLRFRGSQSPDFLSCPALEINLGCLIQPLFHPTSALMKNSVEGNDTNGLKMKLKMKMKINVKGTTPAFGRLSCPPYMLPVGPQNGLKMEVNPATESKLKMKMKMKINFNSAESIHRLALHN</sequence>
<reference evidence="1" key="1">
    <citation type="submission" date="2023-03" db="EMBL/GenBank/DDBJ databases">
        <title>Massive genome expansion in bonnet fungi (Mycena s.s.) driven by repeated elements and novel gene families across ecological guilds.</title>
        <authorList>
            <consortium name="Lawrence Berkeley National Laboratory"/>
            <person name="Harder C.B."/>
            <person name="Miyauchi S."/>
            <person name="Viragh M."/>
            <person name="Kuo A."/>
            <person name="Thoen E."/>
            <person name="Andreopoulos B."/>
            <person name="Lu D."/>
            <person name="Skrede I."/>
            <person name="Drula E."/>
            <person name="Henrissat B."/>
            <person name="Morin E."/>
            <person name="Kohler A."/>
            <person name="Barry K."/>
            <person name="LaButti K."/>
            <person name="Morin E."/>
            <person name="Salamov A."/>
            <person name="Lipzen A."/>
            <person name="Mereny Z."/>
            <person name="Hegedus B."/>
            <person name="Baldrian P."/>
            <person name="Stursova M."/>
            <person name="Weitz H."/>
            <person name="Taylor A."/>
            <person name="Grigoriev I.V."/>
            <person name="Nagy L.G."/>
            <person name="Martin F."/>
            <person name="Kauserud H."/>
        </authorList>
    </citation>
    <scope>NUCLEOTIDE SEQUENCE</scope>
    <source>
        <strain evidence="1">CBHHK188m</strain>
    </source>
</reference>
<protein>
    <submittedName>
        <fullName evidence="1">Uncharacterized protein</fullName>
    </submittedName>
</protein>
<evidence type="ECO:0000313" key="1">
    <source>
        <dbReference type="EMBL" id="KAJ7763983.1"/>
    </source>
</evidence>